<reference evidence="2 3" key="1">
    <citation type="submission" date="2024-07" db="EMBL/GenBank/DDBJ databases">
        <title>Section-level genome sequencing and comparative genomics of Aspergillus sections Usti and Cavernicolus.</title>
        <authorList>
            <consortium name="Lawrence Berkeley National Laboratory"/>
            <person name="Nybo J.L."/>
            <person name="Vesth T.C."/>
            <person name="Theobald S."/>
            <person name="Frisvad J.C."/>
            <person name="Larsen T.O."/>
            <person name="Kjaerboelling I."/>
            <person name="Rothschild-Mancinelli K."/>
            <person name="Lyhne E.K."/>
            <person name="Kogle M.E."/>
            <person name="Barry K."/>
            <person name="Clum A."/>
            <person name="Na H."/>
            <person name="Ledsgaard L."/>
            <person name="Lin J."/>
            <person name="Lipzen A."/>
            <person name="Kuo A."/>
            <person name="Riley R."/>
            <person name="Mondo S."/>
            <person name="Labutti K."/>
            <person name="Haridas S."/>
            <person name="Pangalinan J."/>
            <person name="Salamov A.A."/>
            <person name="Simmons B.A."/>
            <person name="Magnuson J.K."/>
            <person name="Chen J."/>
            <person name="Drula E."/>
            <person name="Henrissat B."/>
            <person name="Wiebenga A."/>
            <person name="Lubbers R.J."/>
            <person name="Gomes A.C."/>
            <person name="Makela M.R."/>
            <person name="Stajich J."/>
            <person name="Grigoriev I.V."/>
            <person name="Mortensen U.H."/>
            <person name="De Vries R.P."/>
            <person name="Baker S.E."/>
            <person name="Andersen M.R."/>
        </authorList>
    </citation>
    <scope>NUCLEOTIDE SEQUENCE [LARGE SCALE GENOMIC DNA]</scope>
    <source>
        <strain evidence="2 3">CBS 123904</strain>
    </source>
</reference>
<evidence type="ECO:0000313" key="2">
    <source>
        <dbReference type="EMBL" id="KAL2847799.1"/>
    </source>
</evidence>
<dbReference type="Proteomes" id="UP001610446">
    <property type="component" value="Unassembled WGS sequence"/>
</dbReference>
<protein>
    <recommendedName>
        <fullName evidence="1">PRISE-like Rossmann-fold domain-containing protein</fullName>
    </recommendedName>
</protein>
<dbReference type="InterPro" id="IPR036291">
    <property type="entry name" value="NAD(P)-bd_dom_sf"/>
</dbReference>
<dbReference type="InterPro" id="IPR055222">
    <property type="entry name" value="PRISE-like_Rossmann-fold"/>
</dbReference>
<dbReference type="EMBL" id="JBFXLU010000054">
    <property type="protein sequence ID" value="KAL2847799.1"/>
    <property type="molecule type" value="Genomic_DNA"/>
</dbReference>
<sequence length="392" mass="43177">MSTGKQALIFGATGISGWSLMNQCLSYPSATSFSRITGLCNKPTKKEDLTLPDDARLNIVSGIDLTAPLETVIRELGKVDAISSVDIVFFCAYIQTPDHASLRTVNTALLHTAVSAITALAPNLSTIILQTGGKGYGLEFPDKVPITPPLHEELPRIPEPYASKIFYYTQYDLLADLSKRDGCRWTFSEIRPDGIVGFAPGTNAMNMAQGIAFYLSLYREVHGRGAAVPFPGRKKGYLGKHSDTFQDVLSKAEIYVAVNQDKYGNGSVFNAADGKTVTWEMVWPRICDWFGLVGVPPKAEGGSQTIEEFVNSHIAQWKNLVKRNGLQDGMLEKQGWGHTHFMLVDFDFNREYSLEKLKSVGFDGWVDTVEGYQIAFERFVEARLIPSPGSSA</sequence>
<dbReference type="PANTHER" id="PTHR32487:SF8">
    <property type="entry name" value="NAD-DEPENDENT EPIMERASE_DEHYDRATASE DOMAIN-CONTAINING PROTEIN"/>
    <property type="match status" value="1"/>
</dbReference>
<proteinExistence type="predicted"/>
<name>A0ABR4K7U4_9EURO</name>
<dbReference type="CDD" id="cd08948">
    <property type="entry name" value="5beta-POR_like_SDR_a"/>
    <property type="match status" value="1"/>
</dbReference>
<dbReference type="Gene3D" id="3.40.50.720">
    <property type="entry name" value="NAD(P)-binding Rossmann-like Domain"/>
    <property type="match status" value="1"/>
</dbReference>
<dbReference type="Pfam" id="PF22917">
    <property type="entry name" value="PRISE"/>
    <property type="match status" value="1"/>
</dbReference>
<keyword evidence="3" id="KW-1185">Reference proteome</keyword>
<evidence type="ECO:0000313" key="3">
    <source>
        <dbReference type="Proteomes" id="UP001610446"/>
    </source>
</evidence>
<organism evidence="2 3">
    <name type="scientific">Aspergillus pseudoustus</name>
    <dbReference type="NCBI Taxonomy" id="1810923"/>
    <lineage>
        <taxon>Eukaryota</taxon>
        <taxon>Fungi</taxon>
        <taxon>Dikarya</taxon>
        <taxon>Ascomycota</taxon>
        <taxon>Pezizomycotina</taxon>
        <taxon>Eurotiomycetes</taxon>
        <taxon>Eurotiomycetidae</taxon>
        <taxon>Eurotiales</taxon>
        <taxon>Aspergillaceae</taxon>
        <taxon>Aspergillus</taxon>
        <taxon>Aspergillus subgen. Nidulantes</taxon>
    </lineage>
</organism>
<comment type="caution">
    <text evidence="2">The sequence shown here is derived from an EMBL/GenBank/DDBJ whole genome shotgun (WGS) entry which is preliminary data.</text>
</comment>
<feature type="domain" description="PRISE-like Rossmann-fold" evidence="1">
    <location>
        <begin position="7"/>
        <end position="386"/>
    </location>
</feature>
<dbReference type="PANTHER" id="PTHR32487">
    <property type="entry name" value="3-OXO-DELTA(4,5)-STEROID 5-BETA-REDUCTASE"/>
    <property type="match status" value="1"/>
</dbReference>
<accession>A0ABR4K7U4</accession>
<dbReference type="SUPFAM" id="SSF51735">
    <property type="entry name" value="NAD(P)-binding Rossmann-fold domains"/>
    <property type="match status" value="1"/>
</dbReference>
<gene>
    <name evidence="2" type="ORF">BJY01DRAFT_246701</name>
</gene>
<evidence type="ECO:0000259" key="1">
    <source>
        <dbReference type="Pfam" id="PF22917"/>
    </source>
</evidence>